<dbReference type="GO" id="GO:0003677">
    <property type="term" value="F:DNA binding"/>
    <property type="evidence" value="ECO:0007669"/>
    <property type="project" value="InterPro"/>
</dbReference>
<feature type="domain" description="HTH cro/C1-type" evidence="1">
    <location>
        <begin position="8"/>
        <end position="63"/>
    </location>
</feature>
<gene>
    <name evidence="2" type="ORF">FOC70_04820</name>
    <name evidence="3" type="ORF">FOC70_05080</name>
</gene>
<dbReference type="AlphaFoldDB" id="A0A7D4FW50"/>
<name>A0A7D4FW50_FINMA</name>
<dbReference type="Pfam" id="PF01381">
    <property type="entry name" value="HTH_3"/>
    <property type="match status" value="1"/>
</dbReference>
<dbReference type="SMART" id="SM00530">
    <property type="entry name" value="HTH_XRE"/>
    <property type="match status" value="1"/>
</dbReference>
<evidence type="ECO:0000313" key="4">
    <source>
        <dbReference type="Proteomes" id="UP000502899"/>
    </source>
</evidence>
<evidence type="ECO:0000259" key="1">
    <source>
        <dbReference type="PROSITE" id="PS50943"/>
    </source>
</evidence>
<reference evidence="3 4" key="1">
    <citation type="submission" date="2020-05" db="EMBL/GenBank/DDBJ databases">
        <title>FDA dAtabase for Regulatory Grade micrObial Sequences (FDA-ARGOS): Supporting development and validation of Infectious Disease Dx tests.</title>
        <authorList>
            <person name="Pederson C."/>
            <person name="Tallon L."/>
            <person name="Sadzewicz L."/>
            <person name="Zhao X."/>
            <person name="Vavikolanu K."/>
            <person name="Mehta A."/>
            <person name="Aluvathingal J."/>
            <person name="Nadendla S."/>
            <person name="Myers T."/>
            <person name="Yan Y."/>
            <person name="Sichtig H."/>
        </authorList>
    </citation>
    <scope>NUCLEOTIDE SEQUENCE [LARGE SCALE GENOMIC DNA]</scope>
    <source>
        <strain evidence="3 4">FDAARGOS_764</strain>
    </source>
</reference>
<sequence>MVFDLMELKLQRVKNGYTQKDMGKLLEISPSTYNKKENGETKISIEEFANIIDIFGLKDANIFFKQSVDKKQQKKGEI</sequence>
<dbReference type="PROSITE" id="PS50943">
    <property type="entry name" value="HTH_CROC1"/>
    <property type="match status" value="1"/>
</dbReference>
<evidence type="ECO:0000313" key="3">
    <source>
        <dbReference type="EMBL" id="QKH79755.1"/>
    </source>
</evidence>
<proteinExistence type="predicted"/>
<dbReference type="Gene3D" id="1.10.260.40">
    <property type="entry name" value="lambda repressor-like DNA-binding domains"/>
    <property type="match status" value="1"/>
</dbReference>
<evidence type="ECO:0000313" key="2">
    <source>
        <dbReference type="EMBL" id="QKH79706.1"/>
    </source>
</evidence>
<dbReference type="EMBL" id="CP054000">
    <property type="protein sequence ID" value="QKH79755.1"/>
    <property type="molecule type" value="Genomic_DNA"/>
</dbReference>
<dbReference type="SUPFAM" id="SSF47413">
    <property type="entry name" value="lambda repressor-like DNA-binding domains"/>
    <property type="match status" value="1"/>
</dbReference>
<dbReference type="RefSeq" id="WP_002841506.1">
    <property type="nucleotide sequence ID" value="NZ_CP054000.1"/>
</dbReference>
<dbReference type="InterPro" id="IPR001387">
    <property type="entry name" value="Cro/C1-type_HTH"/>
</dbReference>
<accession>A0A7D4FW50</accession>
<dbReference type="CDD" id="cd00093">
    <property type="entry name" value="HTH_XRE"/>
    <property type="match status" value="1"/>
</dbReference>
<dbReference type="InterPro" id="IPR010982">
    <property type="entry name" value="Lambda_DNA-bd_dom_sf"/>
</dbReference>
<dbReference type="EMBL" id="CP054000">
    <property type="protein sequence ID" value="QKH79706.1"/>
    <property type="molecule type" value="Genomic_DNA"/>
</dbReference>
<organism evidence="3 4">
    <name type="scientific">Finegoldia magna</name>
    <name type="common">Peptostreptococcus magnus</name>
    <dbReference type="NCBI Taxonomy" id="1260"/>
    <lineage>
        <taxon>Bacteria</taxon>
        <taxon>Bacillati</taxon>
        <taxon>Bacillota</taxon>
        <taxon>Tissierellia</taxon>
        <taxon>Tissierellales</taxon>
        <taxon>Peptoniphilaceae</taxon>
        <taxon>Finegoldia</taxon>
    </lineage>
</organism>
<protein>
    <submittedName>
        <fullName evidence="3">Helix-turn-helix transcriptional regulator</fullName>
    </submittedName>
</protein>
<dbReference type="Proteomes" id="UP000502899">
    <property type="component" value="Chromosome"/>
</dbReference>